<feature type="transmembrane region" description="Helical" evidence="4">
    <location>
        <begin position="563"/>
        <end position="581"/>
    </location>
</feature>
<dbReference type="InterPro" id="IPR041821">
    <property type="entry name" value="CG11883_N"/>
</dbReference>
<evidence type="ECO:0000256" key="1">
    <source>
        <dbReference type="ARBA" id="ARBA00006654"/>
    </source>
</evidence>
<dbReference type="STRING" id="6412.T1FZR2"/>
<reference evidence="8" key="1">
    <citation type="submission" date="2012-12" db="EMBL/GenBank/DDBJ databases">
        <authorList>
            <person name="Hellsten U."/>
            <person name="Grimwood J."/>
            <person name="Chapman J.A."/>
            <person name="Shapiro H."/>
            <person name="Aerts A."/>
            <person name="Otillar R.P."/>
            <person name="Terry A.Y."/>
            <person name="Boore J.L."/>
            <person name="Simakov O."/>
            <person name="Marletaz F."/>
            <person name="Cho S.-J."/>
            <person name="Edsinger-Gonzales E."/>
            <person name="Havlak P."/>
            <person name="Kuo D.-H."/>
            <person name="Larsson T."/>
            <person name="Lv J."/>
            <person name="Arendt D."/>
            <person name="Savage R."/>
            <person name="Osoegawa K."/>
            <person name="de Jong P."/>
            <person name="Lindberg D.R."/>
            <person name="Seaver E.C."/>
            <person name="Weisblat D.A."/>
            <person name="Putnam N.H."/>
            <person name="Grigoriev I.V."/>
            <person name="Rokhsar D.S."/>
        </authorList>
    </citation>
    <scope>NUCLEOTIDE SEQUENCE</scope>
</reference>
<evidence type="ECO:0000256" key="3">
    <source>
        <dbReference type="RuleBase" id="RU362119"/>
    </source>
</evidence>
<evidence type="ECO:0000313" key="8">
    <source>
        <dbReference type="Proteomes" id="UP000015101"/>
    </source>
</evidence>
<evidence type="ECO:0008006" key="9">
    <source>
        <dbReference type="Google" id="ProtNLM"/>
    </source>
</evidence>
<dbReference type="InterPro" id="IPR036907">
    <property type="entry name" value="5'-Nucleotdase_C_sf"/>
</dbReference>
<dbReference type="Pfam" id="PF00149">
    <property type="entry name" value="Metallophos"/>
    <property type="match status" value="1"/>
</dbReference>
<dbReference type="HOGENOM" id="CLU_005854_7_2_1"/>
<dbReference type="Pfam" id="PF02872">
    <property type="entry name" value="5_nucleotid_C"/>
    <property type="match status" value="1"/>
</dbReference>
<dbReference type="eggNOG" id="KOG4419">
    <property type="taxonomic scope" value="Eukaryota"/>
</dbReference>
<keyword evidence="4" id="KW-0472">Membrane</keyword>
<dbReference type="Gene3D" id="3.90.780.10">
    <property type="entry name" value="5'-Nucleotidase, C-terminal domain"/>
    <property type="match status" value="1"/>
</dbReference>
<dbReference type="KEGG" id="hro:HELRODRAFT_69219"/>
<accession>T1FZR2</accession>
<proteinExistence type="inferred from homology"/>
<dbReference type="CDD" id="cd07406">
    <property type="entry name" value="MPP_CG11883_N"/>
    <property type="match status" value="1"/>
</dbReference>
<feature type="domain" description="5'-Nucleotidase C-terminal" evidence="6">
    <location>
        <begin position="292"/>
        <end position="434"/>
    </location>
</feature>
<dbReference type="SUPFAM" id="SSF55816">
    <property type="entry name" value="5'-nucleotidase (syn. UDP-sugar hydrolase), C-terminal domain"/>
    <property type="match status" value="1"/>
</dbReference>
<dbReference type="Gene3D" id="3.60.21.10">
    <property type="match status" value="1"/>
</dbReference>
<dbReference type="OrthoDB" id="10252235at2759"/>
<dbReference type="EMBL" id="AMQM01002004">
    <property type="status" value="NOT_ANNOTATED_CDS"/>
    <property type="molecule type" value="Genomic_DNA"/>
</dbReference>
<keyword evidence="3" id="KW-0547">Nucleotide-binding</keyword>
<dbReference type="InterPro" id="IPR004843">
    <property type="entry name" value="Calcineurin-like_PHP"/>
</dbReference>
<organism evidence="7 8">
    <name type="scientific">Helobdella robusta</name>
    <name type="common">Californian leech</name>
    <dbReference type="NCBI Taxonomy" id="6412"/>
    <lineage>
        <taxon>Eukaryota</taxon>
        <taxon>Metazoa</taxon>
        <taxon>Spiralia</taxon>
        <taxon>Lophotrochozoa</taxon>
        <taxon>Annelida</taxon>
        <taxon>Clitellata</taxon>
        <taxon>Hirudinea</taxon>
        <taxon>Rhynchobdellida</taxon>
        <taxon>Glossiphoniidae</taxon>
        <taxon>Helobdella</taxon>
    </lineage>
</organism>
<keyword evidence="8" id="KW-1185">Reference proteome</keyword>
<evidence type="ECO:0000313" key="7">
    <source>
        <dbReference type="EnsemblMetazoa" id="HelroP69219"/>
    </source>
</evidence>
<gene>
    <name evidence="7" type="primary">20214310</name>
</gene>
<feature type="domain" description="Calcineurin-like phosphoesterase" evidence="5">
    <location>
        <begin position="1"/>
        <end position="207"/>
    </location>
</feature>
<dbReference type="EnsemblMetazoa" id="HelroT69219">
    <property type="protein sequence ID" value="HelroP69219"/>
    <property type="gene ID" value="HelroG69219"/>
</dbReference>
<dbReference type="Proteomes" id="UP000015101">
    <property type="component" value="Unassembled WGS sequence"/>
</dbReference>
<protein>
    <recommendedName>
        <fullName evidence="9">5'-Nucleotidase C-terminal domain-containing protein</fullName>
    </recommendedName>
</protein>
<sequence>MNIIHFNDVYNLAPRYSEPVGGAARFISAVEALNHLNPLVIFSGDALNPSALSAVTKGRQFIPIFSMLNVSCAVYGNHDFDFGADNLMNVVEQMNFPWLLSNVHDIMTGQPLAQAHKKIVIEWANKRIGFMGLIEKEWLDAVSTIDEIDVEYIDYITQGNQIARYLREHDRVDYVIALTHMRWPNDLNLAKHCQGIDLILGGHDHDYDVRKVRDVYIVKSGTDFQHFSLINIAFDQHSRTRVKIECKQITSDIPESPAALTVIEHFDSTFDLSMYQPLGNVLTDMDGRHTIVRMQESSLGNFITDIISTGIKCDGVILNSGAFRSNRIHQAGPFTYKDMFAIVPMMDSLVVFQMTDSQVLSALENGVSRFPNRDGRFPQVSGIKFHYNPAKSPGSRVLYQSIRVAGQPLSSNKRYLICTSEFLAQGKDGYQVFTRCPVYVHPDDTPSIYSLIENFFESVDILMKKKEPQNPHWQGILNYQKLNHIFIIIIIIIIIIITIIIIIIIIIIVIKYSKNKLLAQLMASCEGHQHHHQGGAVGGSFEGSGRVKENPVKAQQRSEVKYGGTKVAMVVAIMMMMMMIFM</sequence>
<dbReference type="GO" id="GO:0016787">
    <property type="term" value="F:hydrolase activity"/>
    <property type="evidence" value="ECO:0007669"/>
    <property type="project" value="UniProtKB-KW"/>
</dbReference>
<evidence type="ECO:0000256" key="2">
    <source>
        <dbReference type="ARBA" id="ARBA00022729"/>
    </source>
</evidence>
<dbReference type="PANTHER" id="PTHR11575">
    <property type="entry name" value="5'-NUCLEOTIDASE-RELATED"/>
    <property type="match status" value="1"/>
</dbReference>
<reference evidence="8" key="2">
    <citation type="journal article" date="2013" name="Nature">
        <title>Insights into bilaterian evolution from three spiralian genomes.</title>
        <authorList>
            <person name="Simakov O."/>
            <person name="Marletaz F."/>
            <person name="Cho S.J."/>
            <person name="Edsinger-Gonzales E."/>
            <person name="Havlak P."/>
            <person name="Hellsten U."/>
            <person name="Kuo D.H."/>
            <person name="Larsson T."/>
            <person name="Lv J."/>
            <person name="Arendt D."/>
            <person name="Savage R."/>
            <person name="Osoegawa K."/>
            <person name="de Jong P."/>
            <person name="Grimwood J."/>
            <person name="Chapman J.A."/>
            <person name="Shapiro H."/>
            <person name="Aerts A."/>
            <person name="Otillar R.P."/>
            <person name="Terry A.Y."/>
            <person name="Boore J.L."/>
            <person name="Grigoriev I.V."/>
            <person name="Lindberg D.R."/>
            <person name="Seaver E.C."/>
            <person name="Weisblat D.A."/>
            <person name="Putnam N.H."/>
            <person name="Rokhsar D.S."/>
        </authorList>
    </citation>
    <scope>NUCLEOTIDE SEQUENCE</scope>
</reference>
<feature type="transmembrane region" description="Helical" evidence="4">
    <location>
        <begin position="485"/>
        <end position="510"/>
    </location>
</feature>
<evidence type="ECO:0000259" key="5">
    <source>
        <dbReference type="Pfam" id="PF00149"/>
    </source>
</evidence>
<dbReference type="GO" id="GO:0000166">
    <property type="term" value="F:nucleotide binding"/>
    <property type="evidence" value="ECO:0007669"/>
    <property type="project" value="UniProtKB-KW"/>
</dbReference>
<dbReference type="GO" id="GO:0009166">
    <property type="term" value="P:nucleotide catabolic process"/>
    <property type="evidence" value="ECO:0007669"/>
    <property type="project" value="InterPro"/>
</dbReference>
<evidence type="ECO:0000259" key="6">
    <source>
        <dbReference type="Pfam" id="PF02872"/>
    </source>
</evidence>
<keyword evidence="4" id="KW-0812">Transmembrane</keyword>
<name>T1FZR2_HELRO</name>
<evidence type="ECO:0000256" key="4">
    <source>
        <dbReference type="SAM" id="Phobius"/>
    </source>
</evidence>
<dbReference type="OMA" id="YTIAMVS"/>
<keyword evidence="3" id="KW-0378">Hydrolase</keyword>
<dbReference type="InterPro" id="IPR006179">
    <property type="entry name" value="5_nucleotidase/apyrase"/>
</dbReference>
<keyword evidence="2" id="KW-0732">Signal</keyword>
<reference evidence="7" key="3">
    <citation type="submission" date="2015-06" db="UniProtKB">
        <authorList>
            <consortium name="EnsemblMetazoa"/>
        </authorList>
    </citation>
    <scope>IDENTIFICATION</scope>
</reference>
<dbReference type="SUPFAM" id="SSF56300">
    <property type="entry name" value="Metallo-dependent phosphatases"/>
    <property type="match status" value="1"/>
</dbReference>
<keyword evidence="4" id="KW-1133">Transmembrane helix</keyword>
<comment type="similarity">
    <text evidence="1 3">Belongs to the 5'-nucleotidase family.</text>
</comment>
<dbReference type="InterPro" id="IPR008334">
    <property type="entry name" value="5'-Nucleotdase_C"/>
</dbReference>
<dbReference type="PRINTS" id="PR01607">
    <property type="entry name" value="APYRASEFAMLY"/>
</dbReference>
<dbReference type="InterPro" id="IPR029052">
    <property type="entry name" value="Metallo-depent_PP-like"/>
</dbReference>
<dbReference type="CTD" id="20214310"/>
<dbReference type="PANTHER" id="PTHR11575:SF48">
    <property type="entry name" value="5'-NUCLEOTIDASE"/>
    <property type="match status" value="1"/>
</dbReference>
<dbReference type="AlphaFoldDB" id="T1FZR2"/>